<evidence type="ECO:0000256" key="1">
    <source>
        <dbReference type="SAM" id="MobiDB-lite"/>
    </source>
</evidence>
<dbReference type="Proteomes" id="UP000001593">
    <property type="component" value="Unassembled WGS sequence"/>
</dbReference>
<accession>A7S499</accession>
<reference evidence="2 3" key="1">
    <citation type="journal article" date="2007" name="Science">
        <title>Sea anemone genome reveals ancestral eumetazoan gene repertoire and genomic organization.</title>
        <authorList>
            <person name="Putnam N.H."/>
            <person name="Srivastava M."/>
            <person name="Hellsten U."/>
            <person name="Dirks B."/>
            <person name="Chapman J."/>
            <person name="Salamov A."/>
            <person name="Terry A."/>
            <person name="Shapiro H."/>
            <person name="Lindquist E."/>
            <person name="Kapitonov V.V."/>
            <person name="Jurka J."/>
            <person name="Genikhovich G."/>
            <person name="Grigoriev I.V."/>
            <person name="Lucas S.M."/>
            <person name="Steele R.E."/>
            <person name="Finnerty J.R."/>
            <person name="Technau U."/>
            <person name="Martindale M.Q."/>
            <person name="Rokhsar D.S."/>
        </authorList>
    </citation>
    <scope>NUCLEOTIDE SEQUENCE [LARGE SCALE GENOMIC DNA]</scope>
    <source>
        <strain evidence="3">CH2 X CH6</strain>
    </source>
</reference>
<name>A7S499_NEMVE</name>
<dbReference type="InParanoid" id="A7S499"/>
<feature type="compositionally biased region" description="Low complexity" evidence="1">
    <location>
        <begin position="8"/>
        <end position="21"/>
    </location>
</feature>
<organism evidence="2 3">
    <name type="scientific">Nematostella vectensis</name>
    <name type="common">Starlet sea anemone</name>
    <dbReference type="NCBI Taxonomy" id="45351"/>
    <lineage>
        <taxon>Eukaryota</taxon>
        <taxon>Metazoa</taxon>
        <taxon>Cnidaria</taxon>
        <taxon>Anthozoa</taxon>
        <taxon>Hexacorallia</taxon>
        <taxon>Actiniaria</taxon>
        <taxon>Edwardsiidae</taxon>
        <taxon>Nematostella</taxon>
    </lineage>
</organism>
<sequence>MIPSPLASPHSPTLNSSLPTSLPEMIHFPTRNCSLPTYIPGMVPSPLPHLE</sequence>
<evidence type="ECO:0000313" key="2">
    <source>
        <dbReference type="EMBL" id="EDO41479.1"/>
    </source>
</evidence>
<dbReference type="HOGENOM" id="CLU_3108819_0_0_1"/>
<dbReference type="EMBL" id="DS469577">
    <property type="protein sequence ID" value="EDO41479.1"/>
    <property type="molecule type" value="Genomic_DNA"/>
</dbReference>
<dbReference type="AlphaFoldDB" id="A7S499"/>
<proteinExistence type="predicted"/>
<evidence type="ECO:0000313" key="3">
    <source>
        <dbReference type="Proteomes" id="UP000001593"/>
    </source>
</evidence>
<keyword evidence="3" id="KW-1185">Reference proteome</keyword>
<feature type="region of interest" description="Disordered" evidence="1">
    <location>
        <begin position="1"/>
        <end position="21"/>
    </location>
</feature>
<protein>
    <submittedName>
        <fullName evidence="2">Uncharacterized protein</fullName>
    </submittedName>
</protein>
<gene>
    <name evidence="2" type="ORF">NEMVEDRAFT_v1g104089</name>
</gene>